<accession>A0A251YE03</accession>
<protein>
    <submittedName>
        <fullName evidence="2">Uncharacterized protein</fullName>
    </submittedName>
</protein>
<evidence type="ECO:0000313" key="3">
    <source>
        <dbReference type="Proteomes" id="UP000195011"/>
    </source>
</evidence>
<feature type="compositionally biased region" description="Basic and acidic residues" evidence="1">
    <location>
        <begin position="7"/>
        <end position="55"/>
    </location>
</feature>
<gene>
    <name evidence="2" type="ORF">BFL36_10430</name>
</gene>
<feature type="compositionally biased region" description="Basic and acidic residues" evidence="1">
    <location>
        <begin position="130"/>
        <end position="147"/>
    </location>
</feature>
<dbReference type="AlphaFoldDB" id="A0A251YE03"/>
<evidence type="ECO:0000256" key="1">
    <source>
        <dbReference type="SAM" id="MobiDB-lite"/>
    </source>
</evidence>
<feature type="compositionally biased region" description="Basic and acidic residues" evidence="1">
    <location>
        <begin position="104"/>
        <end position="120"/>
    </location>
</feature>
<feature type="compositionally biased region" description="Gly residues" evidence="1">
    <location>
        <begin position="386"/>
        <end position="395"/>
    </location>
</feature>
<dbReference type="EMBL" id="MDJY01000046">
    <property type="protein sequence ID" value="OUE22339.1"/>
    <property type="molecule type" value="Genomic_DNA"/>
</dbReference>
<dbReference type="Proteomes" id="UP000195011">
    <property type="component" value="Unassembled WGS sequence"/>
</dbReference>
<feature type="region of interest" description="Disordered" evidence="1">
    <location>
        <begin position="383"/>
        <end position="459"/>
    </location>
</feature>
<evidence type="ECO:0000313" key="2">
    <source>
        <dbReference type="EMBL" id="OUE22339.1"/>
    </source>
</evidence>
<feature type="region of interest" description="Disordered" evidence="1">
    <location>
        <begin position="1"/>
        <end position="147"/>
    </location>
</feature>
<feature type="compositionally biased region" description="Low complexity" evidence="1">
    <location>
        <begin position="71"/>
        <end position="81"/>
    </location>
</feature>
<feature type="compositionally biased region" description="Low complexity" evidence="1">
    <location>
        <begin position="443"/>
        <end position="459"/>
    </location>
</feature>
<name>A0A251YE03_9MICO</name>
<organism evidence="2 3">
    <name type="scientific">Clavibacter michiganensis</name>
    <dbReference type="NCBI Taxonomy" id="28447"/>
    <lineage>
        <taxon>Bacteria</taxon>
        <taxon>Bacillati</taxon>
        <taxon>Actinomycetota</taxon>
        <taxon>Actinomycetes</taxon>
        <taxon>Micrococcales</taxon>
        <taxon>Microbacteriaceae</taxon>
        <taxon>Clavibacter</taxon>
    </lineage>
</organism>
<proteinExistence type="predicted"/>
<sequence length="459" mass="46948">MRARLGARGDRDGARDRAVGSRGEGAHVGRRGVELDPVGRARGEAGRADRDRPARDGGGSARQLELREPGGHAVRARAASVRGRDDDRDDAAGDGDGCAAARVGEGHVHVGGGDRREADGHGGAGGGGRAVERHGHAAHGDGRRGRVVGDEELGAEGADLLVVDAEGRADVGVHPRVARRDAGLEGALEERGLGPVDAELRVGEQVVVEDVGAADAEDPVEQVDDGAGAVHAVRAVDEDRAGPGVRRDGLQHLAVRADHDARVRGVDVALVDEVLVHHGVVGVVAVRAEQRHGHGLRVGDRHVGLLLDLAGGAQVDHEVDVVRRRERGGARRGDLVERLGADQAARGDLAPAEAGEGAELAAVDEAGHVGDEVVARRGGRLERGVGRGMRGGGADADGEHHRGGCRGEGADARGGGTAGRGDLHVRPSVVGCARGRAGRRAQARGSSASGSWGAARPRA</sequence>
<reference evidence="2 3" key="1">
    <citation type="submission" date="2016-08" db="EMBL/GenBank/DDBJ databases">
        <title>Genome sequence of Clavibacter michiganensis spp strain CFBP8017.</title>
        <authorList>
            <person name="Thapa S.P."/>
            <person name="Coaker G."/>
            <person name="Jacques M.-A."/>
        </authorList>
    </citation>
    <scope>NUCLEOTIDE SEQUENCE [LARGE SCALE GENOMIC DNA]</scope>
    <source>
        <strain evidence="2">CFBP8017</strain>
    </source>
</reference>
<comment type="caution">
    <text evidence="2">The sequence shown here is derived from an EMBL/GenBank/DDBJ whole genome shotgun (WGS) entry which is preliminary data.</text>
</comment>